<keyword evidence="2" id="KW-1133">Transmembrane helix</keyword>
<dbReference type="Pfam" id="PF12642">
    <property type="entry name" value="TpcC"/>
    <property type="match status" value="1"/>
</dbReference>
<proteinExistence type="predicted"/>
<evidence type="ECO:0000313" key="3">
    <source>
        <dbReference type="EMBL" id="MBC1333539.1"/>
    </source>
</evidence>
<dbReference type="EMBL" id="JAAROL010000011">
    <property type="protein sequence ID" value="MBC1333539.1"/>
    <property type="molecule type" value="Genomic_DNA"/>
</dbReference>
<name>A0A7X0WGP8_9LIST</name>
<keyword evidence="2" id="KW-0472">Membrane</keyword>
<feature type="transmembrane region" description="Helical" evidence="2">
    <location>
        <begin position="51"/>
        <end position="71"/>
    </location>
</feature>
<sequence>MNEPKIHLENIHPSAPKPSKRKKKTKKTKQVETSSRKIPFKKRSYQNGLTIFFYGFFVVVIFMVIMILGRLDTIVSVANEKAIDPSKLVAEMKAGEAASDMVVYEGEQWLATYFTSPANNELAMTQRKEQLEGHIAEGIRIDGVEGPTDGVQQQIKSVSYIHQEVAGKQGKEVMYRTLYDVVMLENQKQKTLQIALYGLYKDGQFLLVQLPEYLNTAKSTTPDRNVQNPEAYFVKDGNEIEDGKEKGNIELFIQKYLELYCKNDANLYLVSAVRGLDQATLEGATINQLVKKNGVIYVQGTYSFSYTKGATHSSYFSLEMRQNKDSYFVEKMNE</sequence>
<feature type="compositionally biased region" description="Basic residues" evidence="1">
    <location>
        <begin position="18"/>
        <end position="28"/>
    </location>
</feature>
<keyword evidence="2" id="KW-0812">Transmembrane</keyword>
<dbReference type="RefSeq" id="WP_185375238.1">
    <property type="nucleotide sequence ID" value="NZ_JAAROL010000011.1"/>
</dbReference>
<feature type="region of interest" description="Disordered" evidence="1">
    <location>
        <begin position="1"/>
        <end position="35"/>
    </location>
</feature>
<evidence type="ECO:0000256" key="2">
    <source>
        <dbReference type="SAM" id="Phobius"/>
    </source>
</evidence>
<protein>
    <submittedName>
        <fullName evidence="3">Conjugal transfer protein</fullName>
    </submittedName>
</protein>
<dbReference type="InterPro" id="IPR024735">
    <property type="entry name" value="TcpC"/>
</dbReference>
<feature type="compositionally biased region" description="Basic and acidic residues" evidence="1">
    <location>
        <begin position="1"/>
        <end position="10"/>
    </location>
</feature>
<comment type="caution">
    <text evidence="3">The sequence shown here is derived from an EMBL/GenBank/DDBJ whole genome shotgun (WGS) entry which is preliminary data.</text>
</comment>
<gene>
    <name evidence="3" type="ORF">HB759_16460</name>
</gene>
<evidence type="ECO:0000313" key="4">
    <source>
        <dbReference type="Proteomes" id="UP000532866"/>
    </source>
</evidence>
<evidence type="ECO:0000256" key="1">
    <source>
        <dbReference type="SAM" id="MobiDB-lite"/>
    </source>
</evidence>
<dbReference type="Proteomes" id="UP000532866">
    <property type="component" value="Unassembled WGS sequence"/>
</dbReference>
<reference evidence="3 4" key="1">
    <citation type="submission" date="2020-03" db="EMBL/GenBank/DDBJ databases">
        <title>Soil Listeria distribution.</title>
        <authorList>
            <person name="Liao J."/>
            <person name="Wiedmann M."/>
        </authorList>
    </citation>
    <scope>NUCLEOTIDE SEQUENCE [LARGE SCALE GENOMIC DNA]</scope>
    <source>
        <strain evidence="3 4">FSL L7-1833</strain>
    </source>
</reference>
<accession>A0A7X0WGP8</accession>
<organism evidence="3 4">
    <name type="scientific">Listeria booriae</name>
    <dbReference type="NCBI Taxonomy" id="1552123"/>
    <lineage>
        <taxon>Bacteria</taxon>
        <taxon>Bacillati</taxon>
        <taxon>Bacillota</taxon>
        <taxon>Bacilli</taxon>
        <taxon>Bacillales</taxon>
        <taxon>Listeriaceae</taxon>
        <taxon>Listeria</taxon>
    </lineage>
</organism>
<dbReference type="AlphaFoldDB" id="A0A7X0WGP8"/>